<sequence length="94" mass="10160">MRRRFPALVLTAVLAGGGLATVAQVATAQPAAAGSIKVNINQLRQQVSDLRQKAATLDHYGAYAEAAKARAEANAIQRRIDQLEKSERESGRRF</sequence>
<accession>A0ABZ1TTI9</accession>
<gene>
    <name evidence="3" type="ORF">OHA16_02385</name>
</gene>
<evidence type="ECO:0000313" key="4">
    <source>
        <dbReference type="Proteomes" id="UP001432222"/>
    </source>
</evidence>
<feature type="signal peptide" evidence="2">
    <location>
        <begin position="1"/>
        <end position="28"/>
    </location>
</feature>
<name>A0ABZ1TTI9_9ACTN</name>
<evidence type="ECO:0000313" key="3">
    <source>
        <dbReference type="EMBL" id="WUQ81921.1"/>
    </source>
</evidence>
<proteinExistence type="predicted"/>
<feature type="coiled-coil region" evidence="1">
    <location>
        <begin position="33"/>
        <end position="86"/>
    </location>
</feature>
<evidence type="ECO:0000256" key="2">
    <source>
        <dbReference type="SAM" id="SignalP"/>
    </source>
</evidence>
<evidence type="ECO:0000256" key="1">
    <source>
        <dbReference type="SAM" id="Coils"/>
    </source>
</evidence>
<organism evidence="3 4">
    <name type="scientific">Kitasatospora purpeofusca</name>
    <dbReference type="NCBI Taxonomy" id="67352"/>
    <lineage>
        <taxon>Bacteria</taxon>
        <taxon>Bacillati</taxon>
        <taxon>Actinomycetota</taxon>
        <taxon>Actinomycetes</taxon>
        <taxon>Kitasatosporales</taxon>
        <taxon>Streptomycetaceae</taxon>
        <taxon>Kitasatospora</taxon>
    </lineage>
</organism>
<dbReference type="RefSeq" id="WP_328952995.1">
    <property type="nucleotide sequence ID" value="NZ_CP108110.1"/>
</dbReference>
<dbReference type="Proteomes" id="UP001432222">
    <property type="component" value="Chromosome"/>
</dbReference>
<dbReference type="EMBL" id="CP108110">
    <property type="protein sequence ID" value="WUQ81921.1"/>
    <property type="molecule type" value="Genomic_DNA"/>
</dbReference>
<reference evidence="3" key="1">
    <citation type="submission" date="2022-10" db="EMBL/GenBank/DDBJ databases">
        <title>The complete genomes of actinobacterial strains from the NBC collection.</title>
        <authorList>
            <person name="Joergensen T.S."/>
            <person name="Alvarez Arevalo M."/>
            <person name="Sterndorff E.B."/>
            <person name="Faurdal D."/>
            <person name="Vuksanovic O."/>
            <person name="Mourched A.-S."/>
            <person name="Charusanti P."/>
            <person name="Shaw S."/>
            <person name="Blin K."/>
            <person name="Weber T."/>
        </authorList>
    </citation>
    <scope>NUCLEOTIDE SEQUENCE</scope>
    <source>
        <strain evidence="3">NBC_00222</strain>
    </source>
</reference>
<feature type="chain" id="PRO_5046960448" evidence="2">
    <location>
        <begin position="29"/>
        <end position="94"/>
    </location>
</feature>
<protein>
    <submittedName>
        <fullName evidence="3">Uncharacterized protein</fullName>
    </submittedName>
</protein>
<keyword evidence="1" id="KW-0175">Coiled coil</keyword>
<keyword evidence="2" id="KW-0732">Signal</keyword>
<keyword evidence="4" id="KW-1185">Reference proteome</keyword>